<evidence type="ECO:0000256" key="1">
    <source>
        <dbReference type="ARBA" id="ARBA00022481"/>
    </source>
</evidence>
<proteinExistence type="predicted"/>
<evidence type="ECO:0008006" key="4">
    <source>
        <dbReference type="Google" id="ProtNLM"/>
    </source>
</evidence>
<dbReference type="NCBIfam" id="TIGR02532">
    <property type="entry name" value="IV_pilin_GFxxxE"/>
    <property type="match status" value="1"/>
</dbReference>
<dbReference type="EMBL" id="LAZR01027314">
    <property type="protein sequence ID" value="KKL66092.1"/>
    <property type="molecule type" value="Genomic_DNA"/>
</dbReference>
<keyword evidence="2" id="KW-0812">Transmembrane</keyword>
<dbReference type="InterPro" id="IPR012902">
    <property type="entry name" value="N_methyl_site"/>
</dbReference>
<reference evidence="3" key="1">
    <citation type="journal article" date="2015" name="Nature">
        <title>Complex archaea that bridge the gap between prokaryotes and eukaryotes.</title>
        <authorList>
            <person name="Spang A."/>
            <person name="Saw J.H."/>
            <person name="Jorgensen S.L."/>
            <person name="Zaremba-Niedzwiedzka K."/>
            <person name="Martijn J."/>
            <person name="Lind A.E."/>
            <person name="van Eijk R."/>
            <person name="Schleper C."/>
            <person name="Guy L."/>
            <person name="Ettema T.J."/>
        </authorList>
    </citation>
    <scope>NUCLEOTIDE SEQUENCE</scope>
</reference>
<protein>
    <recommendedName>
        <fullName evidence="4">Type II secretion system protein GspG C-terminal domain-containing protein</fullName>
    </recommendedName>
</protein>
<dbReference type="Gene3D" id="3.30.700.10">
    <property type="entry name" value="Glycoprotein, Type 4 Pilin"/>
    <property type="match status" value="1"/>
</dbReference>
<evidence type="ECO:0000313" key="3">
    <source>
        <dbReference type="EMBL" id="KKL66092.1"/>
    </source>
</evidence>
<dbReference type="InterPro" id="IPR045584">
    <property type="entry name" value="Pilin-like"/>
</dbReference>
<feature type="transmembrane region" description="Helical" evidence="2">
    <location>
        <begin position="12"/>
        <end position="31"/>
    </location>
</feature>
<dbReference type="PRINTS" id="PR00813">
    <property type="entry name" value="BCTERIALGSPG"/>
</dbReference>
<keyword evidence="2" id="KW-1133">Transmembrane helix</keyword>
<dbReference type="GO" id="GO:0015627">
    <property type="term" value="C:type II protein secretion system complex"/>
    <property type="evidence" value="ECO:0007669"/>
    <property type="project" value="InterPro"/>
</dbReference>
<evidence type="ECO:0000256" key="2">
    <source>
        <dbReference type="SAM" id="Phobius"/>
    </source>
</evidence>
<dbReference type="PANTHER" id="PTHR30093">
    <property type="entry name" value="GENERAL SECRETION PATHWAY PROTEIN G"/>
    <property type="match status" value="1"/>
</dbReference>
<dbReference type="Pfam" id="PF07963">
    <property type="entry name" value="N_methyl"/>
    <property type="match status" value="1"/>
</dbReference>
<name>A0A0F9GSH8_9ZZZZ</name>
<gene>
    <name evidence="3" type="ORF">LCGC14_2148440</name>
</gene>
<dbReference type="AlphaFoldDB" id="A0A0F9GSH8"/>
<sequence>MRLPKRGEKGFTLIELLIVVAILGILAAVVVPNIARFLGRGETEAAATEIRSIQTAVTTLMIDNGITLLPIPADEAGGVSLNDMAAFPDSTSATGTGKDSDPGGVAYTFPGDKAGYVIYNHDITADAGQASLANYVTTQTTSYWYTAEADGTVKQWADAALTPMP</sequence>
<dbReference type="InterPro" id="IPR000983">
    <property type="entry name" value="Bac_GSPG_pilin"/>
</dbReference>
<keyword evidence="1" id="KW-0488">Methylation</keyword>
<keyword evidence="2" id="KW-0472">Membrane</keyword>
<dbReference type="GO" id="GO:0015628">
    <property type="term" value="P:protein secretion by the type II secretion system"/>
    <property type="evidence" value="ECO:0007669"/>
    <property type="project" value="InterPro"/>
</dbReference>
<organism evidence="3">
    <name type="scientific">marine sediment metagenome</name>
    <dbReference type="NCBI Taxonomy" id="412755"/>
    <lineage>
        <taxon>unclassified sequences</taxon>
        <taxon>metagenomes</taxon>
        <taxon>ecological metagenomes</taxon>
    </lineage>
</organism>
<dbReference type="PROSITE" id="PS00409">
    <property type="entry name" value="PROKAR_NTER_METHYL"/>
    <property type="match status" value="1"/>
</dbReference>
<accession>A0A0F9GSH8</accession>
<dbReference type="SUPFAM" id="SSF54523">
    <property type="entry name" value="Pili subunits"/>
    <property type="match status" value="1"/>
</dbReference>
<comment type="caution">
    <text evidence="3">The sequence shown here is derived from an EMBL/GenBank/DDBJ whole genome shotgun (WGS) entry which is preliminary data.</text>
</comment>